<dbReference type="InterPro" id="IPR001387">
    <property type="entry name" value="Cro/C1-type_HTH"/>
</dbReference>
<dbReference type="Proteomes" id="UP000254051">
    <property type="component" value="Unassembled WGS sequence"/>
</dbReference>
<keyword evidence="3" id="KW-1185">Reference proteome</keyword>
<organism evidence="2 3">
    <name type="scientific">Faecalicatena contorta</name>
    <dbReference type="NCBI Taxonomy" id="39482"/>
    <lineage>
        <taxon>Bacteria</taxon>
        <taxon>Bacillati</taxon>
        <taxon>Bacillota</taxon>
        <taxon>Clostridia</taxon>
        <taxon>Lachnospirales</taxon>
        <taxon>Lachnospiraceae</taxon>
        <taxon>Faecalicatena</taxon>
    </lineage>
</organism>
<reference evidence="3" key="1">
    <citation type="submission" date="2017-07" db="EMBL/GenBank/DDBJ databases">
        <authorList>
            <person name="Varghese N."/>
            <person name="Submissions S."/>
        </authorList>
    </citation>
    <scope>NUCLEOTIDE SEQUENCE [LARGE SCALE GENOMIC DNA]</scope>
    <source>
        <strain evidence="3">NLAE-zl-C134</strain>
    </source>
</reference>
<sequence>MIDYSPFWITLQNSDESTYTLIKKYRISSSTINRLRKNSPISTVTINDLCNILNCNIQDIAQYIPCESDQKIEAEE</sequence>
<feature type="domain" description="HTH cro/C1-type" evidence="1">
    <location>
        <begin position="16"/>
        <end position="65"/>
    </location>
</feature>
<dbReference type="Pfam" id="PF13443">
    <property type="entry name" value="HTH_26"/>
    <property type="match status" value="1"/>
</dbReference>
<accession>A0A316A0Z0</accession>
<dbReference type="OrthoDB" id="9807880at2"/>
<keyword evidence="2" id="KW-0238">DNA-binding</keyword>
<evidence type="ECO:0000259" key="1">
    <source>
        <dbReference type="Pfam" id="PF13443"/>
    </source>
</evidence>
<dbReference type="GO" id="GO:0003677">
    <property type="term" value="F:DNA binding"/>
    <property type="evidence" value="ECO:0007669"/>
    <property type="project" value="UniProtKB-KW"/>
</dbReference>
<evidence type="ECO:0000313" key="3">
    <source>
        <dbReference type="Proteomes" id="UP000254051"/>
    </source>
</evidence>
<gene>
    <name evidence="2" type="ORF">SAMN05216529_10333</name>
</gene>
<evidence type="ECO:0000313" key="2">
    <source>
        <dbReference type="EMBL" id="SUQ13308.1"/>
    </source>
</evidence>
<dbReference type="RefSeq" id="WP_109709312.1">
    <property type="nucleotide sequence ID" value="NZ_QGDS01000003.1"/>
</dbReference>
<dbReference type="AlphaFoldDB" id="A0A316A0Z0"/>
<protein>
    <submittedName>
        <fullName evidence="2">DNA-binding transcriptional regulator, XRE family</fullName>
    </submittedName>
</protein>
<dbReference type="EMBL" id="UHJJ01000003">
    <property type="protein sequence ID" value="SUQ13308.1"/>
    <property type="molecule type" value="Genomic_DNA"/>
</dbReference>
<name>A0A316A0Z0_9FIRM</name>
<proteinExistence type="predicted"/>